<evidence type="ECO:0000256" key="1">
    <source>
        <dbReference type="SAM" id="Coils"/>
    </source>
</evidence>
<dbReference type="AlphaFoldDB" id="A2IAA8"/>
<accession>A2IAA8</accession>
<keyword evidence="2" id="KW-0732">Signal</keyword>
<protein>
    <submittedName>
        <fullName evidence="3">Putative secreted salivary protein</fullName>
    </submittedName>
</protein>
<feature type="signal peptide" evidence="2">
    <location>
        <begin position="1"/>
        <end position="22"/>
    </location>
</feature>
<feature type="coiled-coil region" evidence="1">
    <location>
        <begin position="29"/>
        <end position="60"/>
    </location>
</feature>
<reference evidence="3" key="1">
    <citation type="journal article" date="2007" name="BMC Genomics">
        <title>An insight into the sialome of the oriental rat flea, Xenopsylla cheopis (Rots).</title>
        <authorList>
            <person name="Andersen J.F."/>
            <person name="Hinnebusch B.J."/>
            <person name="Lucas D.A."/>
            <person name="Conrads T.P."/>
            <person name="Veenstra T.D."/>
            <person name="Pham V.M."/>
            <person name="Ribeiro J.M."/>
        </authorList>
    </citation>
    <scope>NUCLEOTIDE SEQUENCE</scope>
    <source>
        <tissue evidence="3">Salivary gland</tissue>
    </source>
</reference>
<evidence type="ECO:0000313" key="3">
    <source>
        <dbReference type="EMBL" id="ABM55428.1"/>
    </source>
</evidence>
<organism evidence="3">
    <name type="scientific">Xenopsylla cheopis</name>
    <name type="common">Oriental rat flea</name>
    <name type="synonym">Pulex cheopis</name>
    <dbReference type="NCBI Taxonomy" id="163159"/>
    <lineage>
        <taxon>Eukaryota</taxon>
        <taxon>Metazoa</taxon>
        <taxon>Ecdysozoa</taxon>
        <taxon>Arthropoda</taxon>
        <taxon>Hexapoda</taxon>
        <taxon>Insecta</taxon>
        <taxon>Pterygota</taxon>
        <taxon>Neoptera</taxon>
        <taxon>Endopterygota</taxon>
        <taxon>Siphonaptera</taxon>
        <taxon>Pulicidae</taxon>
        <taxon>Xenopsyllinae</taxon>
        <taxon>Xenopsylla</taxon>
    </lineage>
</organism>
<sequence length="84" mass="9536">MNLIKYLFVFALIAMLCVNAMGEITVTSVDDFRQQKEAMKKKAEDALNEFKKSLEGLSGQEALKKLREWQEKVLPTILGTSKNN</sequence>
<keyword evidence="1" id="KW-0175">Coiled coil</keyword>
<evidence type="ECO:0000256" key="2">
    <source>
        <dbReference type="SAM" id="SignalP"/>
    </source>
</evidence>
<name>A2IAA8_XENCH</name>
<dbReference type="EMBL" id="EF179422">
    <property type="protein sequence ID" value="ABM55428.1"/>
    <property type="molecule type" value="mRNA"/>
</dbReference>
<proteinExistence type="evidence at transcript level"/>
<feature type="chain" id="PRO_5002644022" evidence="2">
    <location>
        <begin position="23"/>
        <end position="84"/>
    </location>
</feature>